<evidence type="ECO:0000313" key="2">
    <source>
        <dbReference type="EMBL" id="GJT53360.1"/>
    </source>
</evidence>
<keyword evidence="1" id="KW-0175">Coiled coil</keyword>
<evidence type="ECO:0000256" key="1">
    <source>
        <dbReference type="SAM" id="Coils"/>
    </source>
</evidence>
<name>A0ABQ5ER23_9ASTR</name>
<organism evidence="2 3">
    <name type="scientific">Tanacetum coccineum</name>
    <dbReference type="NCBI Taxonomy" id="301880"/>
    <lineage>
        <taxon>Eukaryota</taxon>
        <taxon>Viridiplantae</taxon>
        <taxon>Streptophyta</taxon>
        <taxon>Embryophyta</taxon>
        <taxon>Tracheophyta</taxon>
        <taxon>Spermatophyta</taxon>
        <taxon>Magnoliopsida</taxon>
        <taxon>eudicotyledons</taxon>
        <taxon>Gunneridae</taxon>
        <taxon>Pentapetalae</taxon>
        <taxon>asterids</taxon>
        <taxon>campanulids</taxon>
        <taxon>Asterales</taxon>
        <taxon>Asteraceae</taxon>
        <taxon>Asteroideae</taxon>
        <taxon>Anthemideae</taxon>
        <taxon>Anthemidinae</taxon>
        <taxon>Tanacetum</taxon>
    </lineage>
</organism>
<dbReference type="Proteomes" id="UP001151760">
    <property type="component" value="Unassembled WGS sequence"/>
</dbReference>
<reference evidence="2" key="2">
    <citation type="submission" date="2022-01" db="EMBL/GenBank/DDBJ databases">
        <authorList>
            <person name="Yamashiro T."/>
            <person name="Shiraishi A."/>
            <person name="Satake H."/>
            <person name="Nakayama K."/>
        </authorList>
    </citation>
    <scope>NUCLEOTIDE SEQUENCE</scope>
</reference>
<accession>A0ABQ5ER23</accession>
<sequence>MNDHLKAQQVLNDSMSKLREMFQTWLQQRQEQVVNLDTYTPEPSQLLEEILQVHIIHLLQSQKEKLEQQKAKAKEEVASLKARPSYPDINQLTELLFASMVENTSGATTKDVPSAGQSIALPAEGEKNANPATTNVEPNLHDELMLKDENVPIYKSEMFFTQKGPISLKVHRKDSTIEVISNIKVSDLHLAE</sequence>
<comment type="caution">
    <text evidence="2">The sequence shown here is derived from an EMBL/GenBank/DDBJ whole genome shotgun (WGS) entry which is preliminary data.</text>
</comment>
<keyword evidence="3" id="KW-1185">Reference proteome</keyword>
<proteinExistence type="predicted"/>
<dbReference type="EMBL" id="BQNB010016580">
    <property type="protein sequence ID" value="GJT53360.1"/>
    <property type="molecule type" value="Genomic_DNA"/>
</dbReference>
<feature type="coiled-coil region" evidence="1">
    <location>
        <begin position="56"/>
        <end position="83"/>
    </location>
</feature>
<evidence type="ECO:0000313" key="3">
    <source>
        <dbReference type="Proteomes" id="UP001151760"/>
    </source>
</evidence>
<protein>
    <submittedName>
        <fullName evidence="2">Uncharacterized protein</fullName>
    </submittedName>
</protein>
<reference evidence="2" key="1">
    <citation type="journal article" date="2022" name="Int. J. Mol. Sci.">
        <title>Draft Genome of Tanacetum Coccineum: Genomic Comparison of Closely Related Tanacetum-Family Plants.</title>
        <authorList>
            <person name="Yamashiro T."/>
            <person name="Shiraishi A."/>
            <person name="Nakayama K."/>
            <person name="Satake H."/>
        </authorList>
    </citation>
    <scope>NUCLEOTIDE SEQUENCE</scope>
</reference>
<gene>
    <name evidence="2" type="ORF">Tco_0988414</name>
</gene>